<dbReference type="Pfam" id="PF00501">
    <property type="entry name" value="AMP-binding"/>
    <property type="match status" value="1"/>
</dbReference>
<gene>
    <name evidence="3" type="ORF">HHI_15818</name>
</gene>
<dbReference type="Pfam" id="PF13193">
    <property type="entry name" value="AMP-binding_C"/>
    <property type="match status" value="1"/>
</dbReference>
<sequence>MSGAGAFGLEAGDATPLVAHASAILSRGDFATAAEALTAKMTAAGVSRLMVHSDNPFDILRAIDAANRTGADLFIAHTNLPETHIDAVVKKFGVQMIVAANDRATEESAVGAASGLIYMMTSGTTGAPKIASHSLNALMSRAKAAMHPGNRGAKWLLTYQPTGFAGVQVQLTAVVGRGVVVAPEQRTPAGFLEAAKANGVTQISATPTFWRAFLMVIRPGDLNLRQITLGGEAADQSTLDRIKKAFPEARVTHIYASTEAGVVFSVHDGREGFPAEWLETETQGVTMRVSDGFLHIRTPNAMGGYVSDTAQPKLDDGWLATADRVEIRGDRAFIVGRDDSTINVAGSKVYPLMVEQFLLRQAGVIEAHVYGVSNPISGQLVAADVVIEPGLDPAATRSAILAACRENLAQYQVPRAFKVVDAIAVRESGKKG</sequence>
<dbReference type="SUPFAM" id="SSF56801">
    <property type="entry name" value="Acetyl-CoA synthetase-like"/>
    <property type="match status" value="1"/>
</dbReference>
<evidence type="ECO:0000313" key="4">
    <source>
        <dbReference type="Proteomes" id="UP000025061"/>
    </source>
</evidence>
<dbReference type="InterPro" id="IPR025110">
    <property type="entry name" value="AMP-bd_C"/>
</dbReference>
<evidence type="ECO:0000313" key="3">
    <source>
        <dbReference type="EMBL" id="KCZ87531.1"/>
    </source>
</evidence>
<dbReference type="PANTHER" id="PTHR43201">
    <property type="entry name" value="ACYL-COA SYNTHETASE"/>
    <property type="match status" value="1"/>
</dbReference>
<dbReference type="GO" id="GO:0031956">
    <property type="term" value="F:medium-chain fatty acid-CoA ligase activity"/>
    <property type="evidence" value="ECO:0007669"/>
    <property type="project" value="TreeGrafter"/>
</dbReference>
<name>A0A059FAG1_9PROT</name>
<reference evidence="3 4" key="1">
    <citation type="submission" date="2013-04" db="EMBL/GenBank/DDBJ databases">
        <title>Hyphomonas hirschiana VP5 Genome Sequencing.</title>
        <authorList>
            <person name="Lai Q."/>
            <person name="Shao Z."/>
        </authorList>
    </citation>
    <scope>NUCLEOTIDE SEQUENCE [LARGE SCALE GENOMIC DNA]</scope>
    <source>
        <strain evidence="3 4">VP5</strain>
    </source>
</reference>
<dbReference type="PATRIC" id="fig|1280951.3.peg.3191"/>
<dbReference type="PROSITE" id="PS00455">
    <property type="entry name" value="AMP_BINDING"/>
    <property type="match status" value="1"/>
</dbReference>
<feature type="domain" description="AMP-binding enzyme C-terminal" evidence="2">
    <location>
        <begin position="354"/>
        <end position="430"/>
    </location>
</feature>
<dbReference type="GO" id="GO:0006631">
    <property type="term" value="P:fatty acid metabolic process"/>
    <property type="evidence" value="ECO:0007669"/>
    <property type="project" value="TreeGrafter"/>
</dbReference>
<dbReference type="AlphaFoldDB" id="A0A059FAG1"/>
<dbReference type="Gene3D" id="3.40.50.12780">
    <property type="entry name" value="N-terminal domain of ligase-like"/>
    <property type="match status" value="1"/>
</dbReference>
<dbReference type="RefSeq" id="WP_049755109.1">
    <property type="nucleotide sequence ID" value="NZ_ARYI01000018.1"/>
</dbReference>
<proteinExistence type="predicted"/>
<dbReference type="OrthoDB" id="7055148at2"/>
<dbReference type="PANTHER" id="PTHR43201:SF32">
    <property type="entry name" value="2-SUCCINYLBENZOATE--COA LIGASE, CHLOROPLASTIC_PEROXISOMAL"/>
    <property type="match status" value="1"/>
</dbReference>
<dbReference type="InterPro" id="IPR020845">
    <property type="entry name" value="AMP-binding_CS"/>
</dbReference>
<keyword evidence="4" id="KW-1185">Reference proteome</keyword>
<dbReference type="CDD" id="cd04433">
    <property type="entry name" value="AFD_class_I"/>
    <property type="match status" value="1"/>
</dbReference>
<accession>A0A059FAG1</accession>
<dbReference type="InterPro" id="IPR000873">
    <property type="entry name" value="AMP-dep_synth/lig_dom"/>
</dbReference>
<dbReference type="Gene3D" id="3.30.300.30">
    <property type="match status" value="1"/>
</dbReference>
<dbReference type="InterPro" id="IPR042099">
    <property type="entry name" value="ANL_N_sf"/>
</dbReference>
<dbReference type="Proteomes" id="UP000025061">
    <property type="component" value="Unassembled WGS sequence"/>
</dbReference>
<dbReference type="InterPro" id="IPR045851">
    <property type="entry name" value="AMP-bd_C_sf"/>
</dbReference>
<organism evidence="3 4">
    <name type="scientific">Hyphomonas hirschiana VP5</name>
    <dbReference type="NCBI Taxonomy" id="1280951"/>
    <lineage>
        <taxon>Bacteria</taxon>
        <taxon>Pseudomonadati</taxon>
        <taxon>Pseudomonadota</taxon>
        <taxon>Alphaproteobacteria</taxon>
        <taxon>Hyphomonadales</taxon>
        <taxon>Hyphomonadaceae</taxon>
        <taxon>Hyphomonas</taxon>
    </lineage>
</organism>
<comment type="caution">
    <text evidence="3">The sequence shown here is derived from an EMBL/GenBank/DDBJ whole genome shotgun (WGS) entry which is preliminary data.</text>
</comment>
<feature type="domain" description="AMP-dependent synthetase/ligase" evidence="1">
    <location>
        <begin position="21"/>
        <end position="305"/>
    </location>
</feature>
<evidence type="ECO:0000259" key="2">
    <source>
        <dbReference type="Pfam" id="PF13193"/>
    </source>
</evidence>
<evidence type="ECO:0000259" key="1">
    <source>
        <dbReference type="Pfam" id="PF00501"/>
    </source>
</evidence>
<dbReference type="EMBL" id="ARYI01000018">
    <property type="protein sequence ID" value="KCZ87531.1"/>
    <property type="molecule type" value="Genomic_DNA"/>
</dbReference>
<protein>
    <submittedName>
        <fullName evidence="3">AMP-binding domain-containing protein</fullName>
    </submittedName>
</protein>